<dbReference type="NCBIfam" id="NF003811">
    <property type="entry name" value="PRK05402.1"/>
    <property type="match status" value="1"/>
</dbReference>
<dbReference type="HAMAP" id="MF_00685">
    <property type="entry name" value="GlgB"/>
    <property type="match status" value="1"/>
</dbReference>
<dbReference type="GO" id="GO:0005978">
    <property type="term" value="P:glycogen biosynthetic process"/>
    <property type="evidence" value="ECO:0007669"/>
    <property type="project" value="UniProtKB-UniRule"/>
</dbReference>
<dbReference type="PANTHER" id="PTHR43651:SF3">
    <property type="entry name" value="1,4-ALPHA-GLUCAN-BRANCHING ENZYME"/>
    <property type="match status" value="1"/>
</dbReference>
<dbReference type="Proteomes" id="UP000095255">
    <property type="component" value="Unassembled WGS sequence"/>
</dbReference>
<evidence type="ECO:0000256" key="3">
    <source>
        <dbReference type="ARBA" id="ARBA00004964"/>
    </source>
</evidence>
<reference evidence="13 14" key="1">
    <citation type="submission" date="2016-09" db="EMBL/GenBank/DDBJ databases">
        <title>Desulfuribacillus arsenicus sp. nov., an obligately anaerobic, dissimilatory arsenic- and antimonate-reducing bacterium isolated from anoxic sediments.</title>
        <authorList>
            <person name="Abin C.A."/>
            <person name="Hollibaugh J.T."/>
        </authorList>
    </citation>
    <scope>NUCLEOTIDE SEQUENCE [LARGE SCALE GENOMIC DNA]</scope>
    <source>
        <strain evidence="13 14">MLFW-2</strain>
    </source>
</reference>
<feature type="active site" description="Nucleophile" evidence="10 11">
    <location>
        <position position="309"/>
    </location>
</feature>
<evidence type="ECO:0000256" key="6">
    <source>
        <dbReference type="ARBA" id="ARBA00022676"/>
    </source>
</evidence>
<dbReference type="SUPFAM" id="SSF51011">
    <property type="entry name" value="Glycosyl hydrolase domain"/>
    <property type="match status" value="1"/>
</dbReference>
<dbReference type="SUPFAM" id="SSF81296">
    <property type="entry name" value="E set domains"/>
    <property type="match status" value="1"/>
</dbReference>
<dbReference type="OrthoDB" id="9800174at2"/>
<evidence type="ECO:0000256" key="5">
    <source>
        <dbReference type="ARBA" id="ARBA00022600"/>
    </source>
</evidence>
<keyword evidence="6 10" id="KW-0328">Glycosyltransferase</keyword>
<evidence type="ECO:0000256" key="11">
    <source>
        <dbReference type="PIRSR" id="PIRSR000463-1"/>
    </source>
</evidence>
<keyword evidence="14" id="KW-1185">Reference proteome</keyword>
<dbReference type="InterPro" id="IPR037439">
    <property type="entry name" value="Branching_enzy"/>
</dbReference>
<comment type="similarity">
    <text evidence="4 10">Belongs to the glycosyl hydrolase 13 family. GlgB subfamily.</text>
</comment>
<dbReference type="PANTHER" id="PTHR43651">
    <property type="entry name" value="1,4-ALPHA-GLUCAN-BRANCHING ENZYME"/>
    <property type="match status" value="1"/>
</dbReference>
<dbReference type="CDD" id="cd11322">
    <property type="entry name" value="AmyAc_Glg_BE"/>
    <property type="match status" value="1"/>
</dbReference>
<dbReference type="NCBIfam" id="NF008967">
    <property type="entry name" value="PRK12313.1"/>
    <property type="match status" value="1"/>
</dbReference>
<dbReference type="STRING" id="1390249.BHU72_08950"/>
<dbReference type="InterPro" id="IPR006048">
    <property type="entry name" value="A-amylase/branching_C"/>
</dbReference>
<organism evidence="13 14">
    <name type="scientific">Desulfuribacillus stibiiarsenatis</name>
    <dbReference type="NCBI Taxonomy" id="1390249"/>
    <lineage>
        <taxon>Bacteria</taxon>
        <taxon>Bacillati</taxon>
        <taxon>Bacillota</taxon>
        <taxon>Desulfuribacillia</taxon>
        <taxon>Desulfuribacillales</taxon>
        <taxon>Desulfuribacillaceae</taxon>
        <taxon>Desulfuribacillus</taxon>
    </lineage>
</organism>
<name>A0A1E5L3H1_9FIRM</name>
<dbReference type="Pfam" id="PF02922">
    <property type="entry name" value="CBM_48"/>
    <property type="match status" value="1"/>
</dbReference>
<dbReference type="InterPro" id="IPR013783">
    <property type="entry name" value="Ig-like_fold"/>
</dbReference>
<feature type="domain" description="Glycosyl hydrolase family 13 catalytic" evidence="12">
    <location>
        <begin position="152"/>
        <end position="512"/>
    </location>
</feature>
<protein>
    <recommendedName>
        <fullName evidence="10">1,4-alpha-glucan branching enzyme GlgB</fullName>
        <ecNumber evidence="10">2.4.1.18</ecNumber>
    </recommendedName>
    <alternativeName>
        <fullName evidence="10">1,4-alpha-D-glucan:1,4-alpha-D-glucan 6-glucosyl-transferase</fullName>
    </alternativeName>
    <alternativeName>
        <fullName evidence="10">Alpha-(1-&gt;4)-glucan branching enzyme</fullName>
    </alternativeName>
    <alternativeName>
        <fullName evidence="10">Glycogen branching enzyme</fullName>
        <shortName evidence="10">BE</shortName>
    </alternativeName>
</protein>
<evidence type="ECO:0000256" key="1">
    <source>
        <dbReference type="ARBA" id="ARBA00000826"/>
    </source>
</evidence>
<evidence type="ECO:0000256" key="7">
    <source>
        <dbReference type="ARBA" id="ARBA00022679"/>
    </source>
</evidence>
<sequence length="635" mass="74689">MAAMLPSRDDLYLFNEGSLFQSYKVFGAHVVESGLTSGIRFTVWAPNATAVRVIGNFNDWDGHRHAMERIDSFGVWTLFTTEASVYDLYKYEIHTTQGEVLSKADPFGVYSEIRPNFASVIYPLSGYQWQDEQWQKKHKSYKAHNEPVNIYEVHLGSWRLKDNGEHYTYRDLAVELVDYVVDMGYTHIEILPVMEHPFDGSWGYQITGYYSVTSRYGTPKDFMYFIDQCHQKGIGVILDWVPSHFCKDDHGLRMFDGTPIYEYTDSRKAEKGEWGTLSFDFAKHEVHSFLISNAMFWFEQFHIDGLRVDAVASMLYLDFGKEHGQWTRNEYGGRENIEAIAFLRKLNEAVFKHYPNVLIMAEESTAWPLVSAPTYLGGLGFNYKWNMGWMNDMLKYMELDSVHRKWHHQLLTFSFFYAFSENFILPISHDEVVHGKKSLLNKMPGDYWQKFANLRLFIGYMMTHPGKKLLFMGSEFGQFIEWNEKQALDWFLLDYEMHHKVQLYFKHINHFYKNNSILWELDHHQEGFSWIDPHDFNQSMITFMRLGEEKGSYFIIVCNFTPTYYENYRIGVPELAEYSEVFNSDLEIYGGSGQHNEKQLRAQKTKWHNQPFSLEVKIPPLATIILEPRKKERSV</sequence>
<accession>A0A1E5L3H1</accession>
<comment type="subunit">
    <text evidence="10">Monomer.</text>
</comment>
<evidence type="ECO:0000313" key="13">
    <source>
        <dbReference type="EMBL" id="OEH84613.1"/>
    </source>
</evidence>
<evidence type="ECO:0000313" key="14">
    <source>
        <dbReference type="Proteomes" id="UP000095255"/>
    </source>
</evidence>
<keyword evidence="9 10" id="KW-0119">Carbohydrate metabolism</keyword>
<dbReference type="GO" id="GO:0003844">
    <property type="term" value="F:1,4-alpha-glucan branching enzyme activity"/>
    <property type="evidence" value="ECO:0007669"/>
    <property type="project" value="UniProtKB-UniRule"/>
</dbReference>
<evidence type="ECO:0000256" key="10">
    <source>
        <dbReference type="HAMAP-Rule" id="MF_00685"/>
    </source>
</evidence>
<comment type="function">
    <text evidence="2 10">Catalyzes the formation of the alpha-1,6-glucosidic linkages in glycogen by scission of a 1,4-alpha-linked oligosaccharide from growing alpha-1,4-glucan chains and the subsequent attachment of the oligosaccharide to the alpha-1,6 position.</text>
</comment>
<dbReference type="InterPro" id="IPR006407">
    <property type="entry name" value="GlgB"/>
</dbReference>
<evidence type="ECO:0000256" key="8">
    <source>
        <dbReference type="ARBA" id="ARBA00023056"/>
    </source>
</evidence>
<dbReference type="SMART" id="SM00642">
    <property type="entry name" value="Aamy"/>
    <property type="match status" value="1"/>
</dbReference>
<evidence type="ECO:0000259" key="12">
    <source>
        <dbReference type="SMART" id="SM00642"/>
    </source>
</evidence>
<dbReference type="Gene3D" id="2.60.40.10">
    <property type="entry name" value="Immunoglobulins"/>
    <property type="match status" value="1"/>
</dbReference>
<dbReference type="NCBIfam" id="TIGR01515">
    <property type="entry name" value="branching_enzym"/>
    <property type="match status" value="1"/>
</dbReference>
<proteinExistence type="inferred from homology"/>
<dbReference type="Gene3D" id="3.20.20.80">
    <property type="entry name" value="Glycosidases"/>
    <property type="match status" value="1"/>
</dbReference>
<dbReference type="FunFam" id="3.20.20.80:FF:000003">
    <property type="entry name" value="1,4-alpha-glucan branching enzyme GlgB"/>
    <property type="match status" value="1"/>
</dbReference>
<dbReference type="InterPro" id="IPR013780">
    <property type="entry name" value="Glyco_hydro_b"/>
</dbReference>
<dbReference type="GO" id="GO:0043169">
    <property type="term" value="F:cation binding"/>
    <property type="evidence" value="ECO:0007669"/>
    <property type="project" value="InterPro"/>
</dbReference>
<evidence type="ECO:0000256" key="2">
    <source>
        <dbReference type="ARBA" id="ARBA00002953"/>
    </source>
</evidence>
<dbReference type="RefSeq" id="WP_069703040.1">
    <property type="nucleotide sequence ID" value="NZ_MJAT01000037.1"/>
</dbReference>
<dbReference type="UniPathway" id="UPA00164"/>
<dbReference type="GO" id="GO:0005829">
    <property type="term" value="C:cytosol"/>
    <property type="evidence" value="ECO:0007669"/>
    <property type="project" value="TreeGrafter"/>
</dbReference>
<dbReference type="PIRSF" id="PIRSF000463">
    <property type="entry name" value="GlgB"/>
    <property type="match status" value="1"/>
</dbReference>
<dbReference type="InterPro" id="IPR004193">
    <property type="entry name" value="Glyco_hydro_13_N"/>
</dbReference>
<dbReference type="InterPro" id="IPR017853">
    <property type="entry name" value="GH"/>
</dbReference>
<evidence type="ECO:0000256" key="9">
    <source>
        <dbReference type="ARBA" id="ARBA00023277"/>
    </source>
</evidence>
<dbReference type="GO" id="GO:0004553">
    <property type="term" value="F:hydrolase activity, hydrolyzing O-glycosyl compounds"/>
    <property type="evidence" value="ECO:0007669"/>
    <property type="project" value="InterPro"/>
</dbReference>
<dbReference type="EMBL" id="MJAT01000037">
    <property type="protein sequence ID" value="OEH84613.1"/>
    <property type="molecule type" value="Genomic_DNA"/>
</dbReference>
<comment type="caution">
    <text evidence="13">The sequence shown here is derived from an EMBL/GenBank/DDBJ whole genome shotgun (WGS) entry which is preliminary data.</text>
</comment>
<dbReference type="InterPro" id="IPR006047">
    <property type="entry name" value="GH13_cat_dom"/>
</dbReference>
<dbReference type="Pfam" id="PF02806">
    <property type="entry name" value="Alpha-amylase_C"/>
    <property type="match status" value="1"/>
</dbReference>
<comment type="catalytic activity">
    <reaction evidence="1 10">
        <text>Transfers a segment of a (1-&gt;4)-alpha-D-glucan chain to a primary hydroxy group in a similar glucan chain.</text>
        <dbReference type="EC" id="2.4.1.18"/>
    </reaction>
</comment>
<dbReference type="FunFam" id="2.60.40.1180:FF:000002">
    <property type="entry name" value="1,4-alpha-glucan branching enzyme GlgB"/>
    <property type="match status" value="1"/>
</dbReference>
<dbReference type="EC" id="2.4.1.18" evidence="10"/>
<dbReference type="InterPro" id="IPR014756">
    <property type="entry name" value="Ig_E-set"/>
</dbReference>
<dbReference type="SUPFAM" id="SSF51445">
    <property type="entry name" value="(Trans)glycosidases"/>
    <property type="match status" value="1"/>
</dbReference>
<evidence type="ECO:0000256" key="4">
    <source>
        <dbReference type="ARBA" id="ARBA00009000"/>
    </source>
</evidence>
<keyword evidence="7 10" id="KW-0808">Transferase</keyword>
<gene>
    <name evidence="10" type="primary">glgB</name>
    <name evidence="13" type="ORF">BHU72_08950</name>
</gene>
<keyword evidence="5 10" id="KW-0321">Glycogen metabolism</keyword>
<dbReference type="Pfam" id="PF00128">
    <property type="entry name" value="Alpha-amylase"/>
    <property type="match status" value="1"/>
</dbReference>
<comment type="pathway">
    <text evidence="3 10">Glycan biosynthesis; glycogen biosynthesis.</text>
</comment>
<dbReference type="AlphaFoldDB" id="A0A1E5L3H1"/>
<dbReference type="CDD" id="cd02855">
    <property type="entry name" value="E_set_GBE_prok_N"/>
    <property type="match status" value="1"/>
</dbReference>
<dbReference type="InterPro" id="IPR044143">
    <property type="entry name" value="GlgB_N_E_set_prok"/>
</dbReference>
<keyword evidence="8 10" id="KW-0320">Glycogen biosynthesis</keyword>
<feature type="active site" description="Proton donor" evidence="10 11">
    <location>
        <position position="362"/>
    </location>
</feature>
<dbReference type="Gene3D" id="2.60.40.1180">
    <property type="entry name" value="Golgi alpha-mannosidase II"/>
    <property type="match status" value="1"/>
</dbReference>